<evidence type="ECO:0000313" key="2">
    <source>
        <dbReference type="Proteomes" id="UP000076722"/>
    </source>
</evidence>
<gene>
    <name evidence="1" type="ORF">SISNIDRAFT_454473</name>
</gene>
<keyword evidence="2" id="KW-1185">Reference proteome</keyword>
<protein>
    <submittedName>
        <fullName evidence="1">Uncharacterized protein</fullName>
    </submittedName>
</protein>
<sequence length="52" mass="5922">MEKLGEVFPIASKMITSIESQGHGSANGDWDWLERLKHRVESQFNHVKGSRP</sequence>
<name>A0A164UKJ9_9AGAM</name>
<accession>A0A164UKJ9</accession>
<evidence type="ECO:0000313" key="1">
    <source>
        <dbReference type="EMBL" id="KZS93316.1"/>
    </source>
</evidence>
<proteinExistence type="predicted"/>
<organism evidence="1 2">
    <name type="scientific">Sistotremastrum niveocremeum HHB9708</name>
    <dbReference type="NCBI Taxonomy" id="1314777"/>
    <lineage>
        <taxon>Eukaryota</taxon>
        <taxon>Fungi</taxon>
        <taxon>Dikarya</taxon>
        <taxon>Basidiomycota</taxon>
        <taxon>Agaricomycotina</taxon>
        <taxon>Agaricomycetes</taxon>
        <taxon>Sistotremastrales</taxon>
        <taxon>Sistotremastraceae</taxon>
        <taxon>Sertulicium</taxon>
        <taxon>Sertulicium niveocremeum</taxon>
    </lineage>
</organism>
<dbReference type="Proteomes" id="UP000076722">
    <property type="component" value="Unassembled WGS sequence"/>
</dbReference>
<dbReference type="AlphaFoldDB" id="A0A164UKJ9"/>
<dbReference type="EMBL" id="KV419407">
    <property type="protein sequence ID" value="KZS93316.1"/>
    <property type="molecule type" value="Genomic_DNA"/>
</dbReference>
<reference evidence="1 2" key="1">
    <citation type="journal article" date="2016" name="Mol. Biol. Evol.">
        <title>Comparative Genomics of Early-Diverging Mushroom-Forming Fungi Provides Insights into the Origins of Lignocellulose Decay Capabilities.</title>
        <authorList>
            <person name="Nagy L.G."/>
            <person name="Riley R."/>
            <person name="Tritt A."/>
            <person name="Adam C."/>
            <person name="Daum C."/>
            <person name="Floudas D."/>
            <person name="Sun H."/>
            <person name="Yadav J.S."/>
            <person name="Pangilinan J."/>
            <person name="Larsson K.H."/>
            <person name="Matsuura K."/>
            <person name="Barry K."/>
            <person name="Labutti K."/>
            <person name="Kuo R."/>
            <person name="Ohm R.A."/>
            <person name="Bhattacharya S.S."/>
            <person name="Shirouzu T."/>
            <person name="Yoshinaga Y."/>
            <person name="Martin F.M."/>
            <person name="Grigoriev I.V."/>
            <person name="Hibbett D.S."/>
        </authorList>
    </citation>
    <scope>NUCLEOTIDE SEQUENCE [LARGE SCALE GENOMIC DNA]</scope>
    <source>
        <strain evidence="1 2">HHB9708</strain>
    </source>
</reference>